<reference evidence="2 3" key="1">
    <citation type="journal article" date="2023" name="Microbiol. Spectr.">
        <title>Symbiosis of Carpenter Bees with Uncharacterized Lactic Acid Bacteria Showing NAD Auxotrophy.</title>
        <authorList>
            <person name="Kawasaki S."/>
            <person name="Ozawa K."/>
            <person name="Mori T."/>
            <person name="Yamamoto A."/>
            <person name="Ito M."/>
            <person name="Ohkuma M."/>
            <person name="Sakamoto M."/>
            <person name="Matsutani M."/>
        </authorList>
    </citation>
    <scope>NUCLEOTIDE SEQUENCE [LARGE SCALE GENOMIC DNA]</scope>
    <source>
        <strain evidence="2 3">KimH</strain>
    </source>
</reference>
<dbReference type="Pfam" id="PF06993">
    <property type="entry name" value="DUF1304"/>
    <property type="match status" value="1"/>
</dbReference>
<organism evidence="2 3">
    <name type="scientific">Bombiscardovia apis</name>
    <dbReference type="NCBI Taxonomy" id="2932182"/>
    <lineage>
        <taxon>Bacteria</taxon>
        <taxon>Bacillati</taxon>
        <taxon>Actinomycetota</taxon>
        <taxon>Actinomycetes</taxon>
        <taxon>Bifidobacteriales</taxon>
        <taxon>Bifidobacteriaceae</taxon>
        <taxon>Bombiscardovia</taxon>
    </lineage>
</organism>
<sequence length="119" mass="13090">MIYVLPVLVACEAVAIMIIEMFGSRKLQAQAFDLDERFLHQPQTKTLLANQGIYNGAFGILILVTILFLGGQNRMLSLIFEMAFIFVVAIYGSLTASKKIILIQGLPAALSLLVLLIAY</sequence>
<dbReference type="EMBL" id="AP026800">
    <property type="protein sequence ID" value="BDR54489.1"/>
    <property type="molecule type" value="Genomic_DNA"/>
</dbReference>
<dbReference type="Proteomes" id="UP001321748">
    <property type="component" value="Chromosome"/>
</dbReference>
<keyword evidence="1" id="KW-1133">Transmembrane helix</keyword>
<feature type="transmembrane region" description="Helical" evidence="1">
    <location>
        <begin position="53"/>
        <end position="69"/>
    </location>
</feature>
<accession>A0ABM8BC47</accession>
<gene>
    <name evidence="2" type="ORF">KIMH_06000</name>
</gene>
<feature type="transmembrane region" description="Helical" evidence="1">
    <location>
        <begin position="100"/>
        <end position="118"/>
    </location>
</feature>
<dbReference type="RefSeq" id="WP_317643499.1">
    <property type="nucleotide sequence ID" value="NZ_AP026800.1"/>
</dbReference>
<protein>
    <submittedName>
        <fullName evidence="2">Membrane protein</fullName>
    </submittedName>
</protein>
<evidence type="ECO:0000313" key="3">
    <source>
        <dbReference type="Proteomes" id="UP001321748"/>
    </source>
</evidence>
<dbReference type="InterPro" id="IPR009732">
    <property type="entry name" value="DUF1304"/>
</dbReference>
<keyword evidence="3" id="KW-1185">Reference proteome</keyword>
<dbReference type="PANTHER" id="PTHR38446:SF1">
    <property type="entry name" value="BLL0914 PROTEIN"/>
    <property type="match status" value="1"/>
</dbReference>
<evidence type="ECO:0000313" key="2">
    <source>
        <dbReference type="EMBL" id="BDR54489.1"/>
    </source>
</evidence>
<keyword evidence="1" id="KW-0812">Transmembrane</keyword>
<dbReference type="PANTHER" id="PTHR38446">
    <property type="entry name" value="BLL0914 PROTEIN"/>
    <property type="match status" value="1"/>
</dbReference>
<proteinExistence type="predicted"/>
<feature type="transmembrane region" description="Helical" evidence="1">
    <location>
        <begin position="76"/>
        <end position="94"/>
    </location>
</feature>
<keyword evidence="1" id="KW-0472">Membrane</keyword>
<name>A0ABM8BC47_9BIFI</name>
<evidence type="ECO:0000256" key="1">
    <source>
        <dbReference type="SAM" id="Phobius"/>
    </source>
</evidence>